<accession>A0A815F951</accession>
<reference evidence="1" key="1">
    <citation type="submission" date="2021-02" db="EMBL/GenBank/DDBJ databases">
        <authorList>
            <person name="Nowell W R."/>
        </authorList>
    </citation>
    <scope>NUCLEOTIDE SEQUENCE</scope>
</reference>
<dbReference type="OrthoDB" id="10050298at2759"/>
<evidence type="ECO:0000313" key="2">
    <source>
        <dbReference type="EMBL" id="CAF4158146.1"/>
    </source>
</evidence>
<keyword evidence="3" id="KW-1185">Reference proteome</keyword>
<name>A0A815F951_9BILA</name>
<dbReference type="Proteomes" id="UP000663829">
    <property type="component" value="Unassembled WGS sequence"/>
</dbReference>
<dbReference type="EMBL" id="CAJOBC010045233">
    <property type="protein sequence ID" value="CAF4158146.1"/>
    <property type="molecule type" value="Genomic_DNA"/>
</dbReference>
<comment type="caution">
    <text evidence="1">The sequence shown here is derived from an EMBL/GenBank/DDBJ whole genome shotgun (WGS) entry which is preliminary data.</text>
</comment>
<organism evidence="1 3">
    <name type="scientific">Didymodactylos carnosus</name>
    <dbReference type="NCBI Taxonomy" id="1234261"/>
    <lineage>
        <taxon>Eukaryota</taxon>
        <taxon>Metazoa</taxon>
        <taxon>Spiralia</taxon>
        <taxon>Gnathifera</taxon>
        <taxon>Rotifera</taxon>
        <taxon>Eurotatoria</taxon>
        <taxon>Bdelloidea</taxon>
        <taxon>Philodinida</taxon>
        <taxon>Philodinidae</taxon>
        <taxon>Didymodactylos</taxon>
    </lineage>
</organism>
<evidence type="ECO:0000313" key="3">
    <source>
        <dbReference type="Proteomes" id="UP000663829"/>
    </source>
</evidence>
<gene>
    <name evidence="1" type="ORF">GPM918_LOCUS29240</name>
    <name evidence="2" type="ORF">SRO942_LOCUS29806</name>
</gene>
<proteinExistence type="predicted"/>
<dbReference type="Proteomes" id="UP000681722">
    <property type="component" value="Unassembled WGS sequence"/>
</dbReference>
<evidence type="ECO:0000313" key="1">
    <source>
        <dbReference type="EMBL" id="CAF1316138.1"/>
    </source>
</evidence>
<dbReference type="AlphaFoldDB" id="A0A815F951"/>
<protein>
    <submittedName>
        <fullName evidence="1">Uncharacterized protein</fullName>
    </submittedName>
</protein>
<sequence>MIMSSNNMAGLREKISLSPQQLRVTVTRFSRDAVLIMDEFDSLILDSDHIFQKVTYVELTNYDRTMPLDRKEDIGILFDGVFTKHTAKKFSHVFDLWCEKLLNEKRQEDIKNGTKTFQDSLGNDHRFVDSFLTDLLKYSKANFVHFYLDLLVFYSKFKQVIGFSGSITANGMNKFKTLFENKKAFYYEISSFFGLLNLRKN</sequence>
<dbReference type="EMBL" id="CAJNOQ010013183">
    <property type="protein sequence ID" value="CAF1316138.1"/>
    <property type="molecule type" value="Genomic_DNA"/>
</dbReference>